<dbReference type="Proteomes" id="UP000317496">
    <property type="component" value="Chromosome"/>
</dbReference>
<dbReference type="Gene3D" id="1.20.1600.10">
    <property type="entry name" value="Outer membrane efflux proteins (OEP)"/>
    <property type="match status" value="1"/>
</dbReference>
<evidence type="ECO:0000256" key="1">
    <source>
        <dbReference type="SAM" id="SignalP"/>
    </source>
</evidence>
<proteinExistence type="predicted"/>
<protein>
    <submittedName>
        <fullName evidence="2">TolC family protein</fullName>
    </submittedName>
</protein>
<dbReference type="EMBL" id="CP041636">
    <property type="protein sequence ID" value="QDO99785.1"/>
    <property type="molecule type" value="Genomic_DNA"/>
</dbReference>
<organism evidence="2 3">
    <name type="scientific">Ferrovibrio terrae</name>
    <dbReference type="NCBI Taxonomy" id="2594003"/>
    <lineage>
        <taxon>Bacteria</taxon>
        <taxon>Pseudomonadati</taxon>
        <taxon>Pseudomonadota</taxon>
        <taxon>Alphaproteobacteria</taxon>
        <taxon>Rhodospirillales</taxon>
        <taxon>Rhodospirillaceae</taxon>
        <taxon>Ferrovibrio</taxon>
    </lineage>
</organism>
<name>A0A516H7U9_9PROT</name>
<feature type="chain" id="PRO_5022049041" evidence="1">
    <location>
        <begin position="22"/>
        <end position="463"/>
    </location>
</feature>
<keyword evidence="1" id="KW-0732">Signal</keyword>
<dbReference type="KEGG" id="fer:FNB15_15875"/>
<sequence length="463" mass="50593">MTASVALVALLAACASPVANGAFDEVADTTEQRIGKRPLWIKSEQEEQTVREALDRLLAKPLTADDAVQVALLNNRRLQAGFAELGIGAADLTSSWRPANPGFTYGRLRGGGETEIERAVTLDALSLLVLPISAGIESRRYERTKLNTATEVLSLAARTQRAWYEAVAAEQIAKYAVDVREAADAQAELARRMKQVGNFSMLAYAREQLFYADTTARVAKARMAATAARERLGRLMGLWGRDMAFKLPERLPDIPKQPRDIENIEAKAIAERLDVRMAKANAEATRKANGLTQATRFVNVLETGLMRNSETGNKDKTGYEISIEVPIFDFGDAKATKAENLYMQSVNLLADTAINARSAAREAYTGYRTAYDLAQHYAFHIIPLRQKVSEEMVLRYNGMLISTFELLADARDQIADVSAALEAQRDFWIADTDLTFVTIAPVDASGSPSSLGMVAARSGAAGH</sequence>
<dbReference type="PANTHER" id="PTHR30203">
    <property type="entry name" value="OUTER MEMBRANE CATION EFFLUX PROTEIN"/>
    <property type="match status" value="1"/>
</dbReference>
<keyword evidence="3" id="KW-1185">Reference proteome</keyword>
<dbReference type="OrthoDB" id="237412at2"/>
<evidence type="ECO:0000313" key="2">
    <source>
        <dbReference type="EMBL" id="QDO99785.1"/>
    </source>
</evidence>
<accession>A0A516H7U9</accession>
<reference evidence="2 3" key="1">
    <citation type="submission" date="2019-07" db="EMBL/GenBank/DDBJ databases">
        <title>Genome sequencing for Ferrovibrio sp. K5.</title>
        <authorList>
            <person name="Park S.-J."/>
        </authorList>
    </citation>
    <scope>NUCLEOTIDE SEQUENCE [LARGE SCALE GENOMIC DNA]</scope>
    <source>
        <strain evidence="2 3">K5</strain>
    </source>
</reference>
<feature type="signal peptide" evidence="1">
    <location>
        <begin position="1"/>
        <end position="21"/>
    </location>
</feature>
<dbReference type="SUPFAM" id="SSF56954">
    <property type="entry name" value="Outer membrane efflux proteins (OEP)"/>
    <property type="match status" value="1"/>
</dbReference>
<evidence type="ECO:0000313" key="3">
    <source>
        <dbReference type="Proteomes" id="UP000317496"/>
    </source>
</evidence>
<dbReference type="InterPro" id="IPR010131">
    <property type="entry name" value="MdtP/NodT-like"/>
</dbReference>
<gene>
    <name evidence="2" type="ORF">FNB15_15875</name>
</gene>
<dbReference type="GO" id="GO:0015562">
    <property type="term" value="F:efflux transmembrane transporter activity"/>
    <property type="evidence" value="ECO:0007669"/>
    <property type="project" value="InterPro"/>
</dbReference>
<dbReference type="PANTHER" id="PTHR30203:SF24">
    <property type="entry name" value="BLR4935 PROTEIN"/>
    <property type="match status" value="1"/>
</dbReference>
<dbReference type="AlphaFoldDB" id="A0A516H7U9"/>